<dbReference type="PANTHER" id="PTHR45527:SF1">
    <property type="entry name" value="FATTY ACID SYNTHASE"/>
    <property type="match status" value="1"/>
</dbReference>
<dbReference type="RefSeq" id="WP_392396477.1">
    <property type="nucleotide sequence ID" value="NZ_JAURTK010000047.1"/>
</dbReference>
<dbReference type="InterPro" id="IPR001242">
    <property type="entry name" value="Condensation_dom"/>
</dbReference>
<dbReference type="InterPro" id="IPR000873">
    <property type="entry name" value="AMP-dep_synth/lig_dom"/>
</dbReference>
<dbReference type="Gene3D" id="3.40.50.980">
    <property type="match status" value="2"/>
</dbReference>
<sequence length="717" mass="77322">MQTTTRNELAAAPDSSTGIGDAPSHALAIARKYAALSPERRRRFREKASEQGIDPARLPIVPLSREAGNANDADGVPSSPGSALYPLAPAQERLWFLWKLDPQNPAYNLSRALRLTGHLDVPALRRAFDALVARHGALRTRFVETRGVVAQHIGDGAHYLWREHALEDAAQLRDTLRAASREPFDLMKGPLLRVDLIAIGAERHALSIVVHHIVSDGWSQSLLVRELAALYRAALAGEDAPLARALPPVEIHFGDVAAWQREWQDGALVDDLAYWTQRLGTDRPALELPLDRPRAAVRGIEGGRARRDVGPPLAGRLREFARAQRTTLFTVLLGAYAALLYRYDGQSGVRVGVPSAGRQRSETEGLIGFFVNTLVIDVDVDGRMPFGTLLAGLHERVLEAHAHQAAPFGSILDALRIERDLGRSPLFQVMFNLEQATSSASVAMPGLVVEPEAGGTDTARFDLVLNVVDDGHGLRLMFNYAADVFDASTVKRIALQYEAILTQMADNVARRVGSLTLPGRYEAAPLQRYAFESLGMALAAQAKRSPDAIALRCEDESLTYAELDAWSAMLAARLVAQGVGAERRVGLCVARGPALVAALLGIIRSGGAFVPLDPEYPPARLAQMIDDAGIVQVVADSASAKQVGAVLAGCEVVQVRKTQHNATLSAETATAAPHFLDAPLHPDQLAYVLYTSGSTGRPKGVGVSHGALWTHLQDFLA</sequence>
<protein>
    <submittedName>
        <fullName evidence="4">Non-ribosomal peptide synthetase component F</fullName>
    </submittedName>
</protein>
<dbReference type="Pfam" id="PF00668">
    <property type="entry name" value="Condensation"/>
    <property type="match status" value="1"/>
</dbReference>
<dbReference type="Gene3D" id="3.30.559.10">
    <property type="entry name" value="Chloramphenicol acetyltransferase-like domain"/>
    <property type="match status" value="1"/>
</dbReference>
<comment type="caution">
    <text evidence="4">The sequence shown here is derived from an EMBL/GenBank/DDBJ whole genome shotgun (WGS) entry which is preliminary data.</text>
</comment>
<dbReference type="AlphaFoldDB" id="A0AB73IS92"/>
<dbReference type="PANTHER" id="PTHR45527">
    <property type="entry name" value="NONRIBOSOMAL PEPTIDE SYNTHETASE"/>
    <property type="match status" value="1"/>
</dbReference>
<dbReference type="InterPro" id="IPR020845">
    <property type="entry name" value="AMP-binding_CS"/>
</dbReference>
<evidence type="ECO:0000259" key="2">
    <source>
        <dbReference type="Pfam" id="PF00501"/>
    </source>
</evidence>
<reference evidence="4" key="1">
    <citation type="submission" date="2023-07" db="EMBL/GenBank/DDBJ databases">
        <title>Sorghum-associated microbial communities from plants grown in Nebraska, USA.</title>
        <authorList>
            <person name="Schachtman D."/>
        </authorList>
    </citation>
    <scope>NUCLEOTIDE SEQUENCE</scope>
    <source>
        <strain evidence="4">DS1061</strain>
    </source>
</reference>
<dbReference type="FunFam" id="3.40.50.980:FF:000001">
    <property type="entry name" value="Non-ribosomal peptide synthetase"/>
    <property type="match status" value="1"/>
</dbReference>
<dbReference type="GO" id="GO:0043041">
    <property type="term" value="P:amino acid activation for nonribosomal peptide biosynthetic process"/>
    <property type="evidence" value="ECO:0007669"/>
    <property type="project" value="TreeGrafter"/>
</dbReference>
<dbReference type="GO" id="GO:0047527">
    <property type="term" value="F:2,3-dihydroxybenzoate-serine ligase activity"/>
    <property type="evidence" value="ECO:0007669"/>
    <property type="project" value="TreeGrafter"/>
</dbReference>
<dbReference type="Gene3D" id="3.30.559.30">
    <property type="entry name" value="Nonribosomal peptide synthetase, condensation domain"/>
    <property type="match status" value="1"/>
</dbReference>
<dbReference type="GO" id="GO:0009239">
    <property type="term" value="P:enterobactin biosynthetic process"/>
    <property type="evidence" value="ECO:0007669"/>
    <property type="project" value="TreeGrafter"/>
</dbReference>
<feature type="region of interest" description="Disordered" evidence="1">
    <location>
        <begin position="1"/>
        <end position="22"/>
    </location>
</feature>
<dbReference type="GO" id="GO:0031177">
    <property type="term" value="F:phosphopantetheine binding"/>
    <property type="evidence" value="ECO:0007669"/>
    <property type="project" value="TreeGrafter"/>
</dbReference>
<feature type="domain" description="Condensation" evidence="3">
    <location>
        <begin position="85"/>
        <end position="523"/>
    </location>
</feature>
<dbReference type="PROSITE" id="PS00455">
    <property type="entry name" value="AMP_BINDING"/>
    <property type="match status" value="1"/>
</dbReference>
<organism evidence="4 5">
    <name type="scientific">Paraburkholderia caledonica</name>
    <dbReference type="NCBI Taxonomy" id="134536"/>
    <lineage>
        <taxon>Bacteria</taxon>
        <taxon>Pseudomonadati</taxon>
        <taxon>Pseudomonadota</taxon>
        <taxon>Betaproteobacteria</taxon>
        <taxon>Burkholderiales</taxon>
        <taxon>Burkholderiaceae</taxon>
        <taxon>Paraburkholderia</taxon>
    </lineage>
</organism>
<name>A0AB73IS92_9BURK</name>
<dbReference type="SUPFAM" id="SSF52777">
    <property type="entry name" value="CoA-dependent acyltransferases"/>
    <property type="match status" value="2"/>
</dbReference>
<evidence type="ECO:0000259" key="3">
    <source>
        <dbReference type="Pfam" id="PF00668"/>
    </source>
</evidence>
<dbReference type="EMBL" id="JAURTK010000047">
    <property type="protein sequence ID" value="MDP9651989.1"/>
    <property type="molecule type" value="Genomic_DNA"/>
</dbReference>
<evidence type="ECO:0000256" key="1">
    <source>
        <dbReference type="SAM" id="MobiDB-lite"/>
    </source>
</evidence>
<evidence type="ECO:0000313" key="4">
    <source>
        <dbReference type="EMBL" id="MDP9651989.1"/>
    </source>
</evidence>
<dbReference type="Proteomes" id="UP001229486">
    <property type="component" value="Unassembled WGS sequence"/>
</dbReference>
<dbReference type="Pfam" id="PF00501">
    <property type="entry name" value="AMP-binding"/>
    <property type="match status" value="1"/>
</dbReference>
<dbReference type="GO" id="GO:0005829">
    <property type="term" value="C:cytosol"/>
    <property type="evidence" value="ECO:0007669"/>
    <property type="project" value="TreeGrafter"/>
</dbReference>
<feature type="domain" description="AMP-dependent synthetase/ligase" evidence="2">
    <location>
        <begin position="539"/>
        <end position="711"/>
    </location>
</feature>
<proteinExistence type="predicted"/>
<dbReference type="GO" id="GO:0009366">
    <property type="term" value="C:enterobactin synthetase complex"/>
    <property type="evidence" value="ECO:0007669"/>
    <property type="project" value="TreeGrafter"/>
</dbReference>
<accession>A0AB73IS92</accession>
<feature type="non-terminal residue" evidence="4">
    <location>
        <position position="717"/>
    </location>
</feature>
<dbReference type="InterPro" id="IPR023213">
    <property type="entry name" value="CAT-like_dom_sf"/>
</dbReference>
<gene>
    <name evidence="4" type="ORF">J2793_007464</name>
</gene>
<evidence type="ECO:0000313" key="5">
    <source>
        <dbReference type="Proteomes" id="UP001229486"/>
    </source>
</evidence>
<dbReference type="CDD" id="cd19531">
    <property type="entry name" value="LCL_NRPS-like"/>
    <property type="match status" value="1"/>
</dbReference>
<feature type="region of interest" description="Disordered" evidence="1">
    <location>
        <begin position="39"/>
        <end position="61"/>
    </location>
</feature>
<dbReference type="SUPFAM" id="SSF56801">
    <property type="entry name" value="Acetyl-CoA synthetase-like"/>
    <property type="match status" value="1"/>
</dbReference>